<accession>A0A5A7V792</accession>
<sequence>MIVRFHVLITYSDWPMMPKEIKDKIFELIEARFVVDSRSKKTLIKNAGVCFHQFKYRLTTIYVLQFIDNIEKLKFPANEYSFIEQEHWTEFVASRLKEDFKYNHQTSRKGYANLMEELKASSSYQIDRSIVWKQACMDRKGQISDEEMKEVVNLIDELVATQKITNALGEEDILTRALGGKDHPRIVSGVGKYVTKKKYFHTTTQQKKNEKKRLEGHFRSTRSNGQKN</sequence>
<organism evidence="2 3">
    <name type="scientific">Cucumis melo var. makuwa</name>
    <name type="common">Oriental melon</name>
    <dbReference type="NCBI Taxonomy" id="1194695"/>
    <lineage>
        <taxon>Eukaryota</taxon>
        <taxon>Viridiplantae</taxon>
        <taxon>Streptophyta</taxon>
        <taxon>Embryophyta</taxon>
        <taxon>Tracheophyta</taxon>
        <taxon>Spermatophyta</taxon>
        <taxon>Magnoliopsida</taxon>
        <taxon>eudicotyledons</taxon>
        <taxon>Gunneridae</taxon>
        <taxon>Pentapetalae</taxon>
        <taxon>rosids</taxon>
        <taxon>fabids</taxon>
        <taxon>Cucurbitales</taxon>
        <taxon>Cucurbitaceae</taxon>
        <taxon>Benincaseae</taxon>
        <taxon>Cucumis</taxon>
    </lineage>
</organism>
<dbReference type="OrthoDB" id="1747044at2759"/>
<reference evidence="2 3" key="1">
    <citation type="submission" date="2019-08" db="EMBL/GenBank/DDBJ databases">
        <title>Draft genome sequences of two oriental melons (Cucumis melo L. var makuwa).</title>
        <authorList>
            <person name="Kwon S.-Y."/>
        </authorList>
    </citation>
    <scope>NUCLEOTIDE SEQUENCE [LARGE SCALE GENOMIC DNA]</scope>
    <source>
        <strain evidence="3">cv. SW 3</strain>
        <tissue evidence="2">Leaf</tissue>
    </source>
</reference>
<evidence type="ECO:0000256" key="1">
    <source>
        <dbReference type="SAM" id="MobiDB-lite"/>
    </source>
</evidence>
<evidence type="ECO:0000313" key="3">
    <source>
        <dbReference type="Proteomes" id="UP000321393"/>
    </source>
</evidence>
<dbReference type="EMBL" id="SSTE01002041">
    <property type="protein sequence ID" value="KAA0063983.1"/>
    <property type="molecule type" value="Genomic_DNA"/>
</dbReference>
<dbReference type="PANTHER" id="PTHR33018:SF31">
    <property type="entry name" value="TRANSPOSASE, PTTA_EN_SPM, PLANT"/>
    <property type="match status" value="1"/>
</dbReference>
<evidence type="ECO:0000313" key="2">
    <source>
        <dbReference type="EMBL" id="KAA0063983.1"/>
    </source>
</evidence>
<dbReference type="AlphaFoldDB" id="A0A5A7V792"/>
<proteinExistence type="predicted"/>
<dbReference type="PANTHER" id="PTHR33018">
    <property type="entry name" value="OS10G0338966 PROTEIN-RELATED"/>
    <property type="match status" value="1"/>
</dbReference>
<name>A0A5A7V792_CUCMM</name>
<gene>
    <name evidence="2" type="ORF">E6C27_scaffold616G001470</name>
</gene>
<comment type="caution">
    <text evidence="2">The sequence shown here is derived from an EMBL/GenBank/DDBJ whole genome shotgun (WGS) entry which is preliminary data.</text>
</comment>
<feature type="region of interest" description="Disordered" evidence="1">
    <location>
        <begin position="202"/>
        <end position="228"/>
    </location>
</feature>
<protein>
    <submittedName>
        <fullName evidence="2">Uncharacterized protein</fullName>
    </submittedName>
</protein>
<dbReference type="Proteomes" id="UP000321393">
    <property type="component" value="Unassembled WGS sequence"/>
</dbReference>